<organism evidence="2 3">
    <name type="scientific">Sorghum bicolor</name>
    <name type="common">Sorghum</name>
    <name type="synonym">Sorghum vulgare</name>
    <dbReference type="NCBI Taxonomy" id="4558"/>
    <lineage>
        <taxon>Eukaryota</taxon>
        <taxon>Viridiplantae</taxon>
        <taxon>Streptophyta</taxon>
        <taxon>Embryophyta</taxon>
        <taxon>Tracheophyta</taxon>
        <taxon>Spermatophyta</taxon>
        <taxon>Magnoliopsida</taxon>
        <taxon>Liliopsida</taxon>
        <taxon>Poales</taxon>
        <taxon>Poaceae</taxon>
        <taxon>PACMAD clade</taxon>
        <taxon>Panicoideae</taxon>
        <taxon>Andropogonodae</taxon>
        <taxon>Andropogoneae</taxon>
        <taxon>Sorghinae</taxon>
        <taxon>Sorghum</taxon>
    </lineage>
</organism>
<feature type="compositionally biased region" description="Gly residues" evidence="1">
    <location>
        <begin position="38"/>
        <end position="47"/>
    </location>
</feature>
<reference evidence="2 3" key="1">
    <citation type="journal article" date="2009" name="Nature">
        <title>The Sorghum bicolor genome and the diversification of grasses.</title>
        <authorList>
            <person name="Paterson A.H."/>
            <person name="Bowers J.E."/>
            <person name="Bruggmann R."/>
            <person name="Dubchak I."/>
            <person name="Grimwood J."/>
            <person name="Gundlach H."/>
            <person name="Haberer G."/>
            <person name="Hellsten U."/>
            <person name="Mitros T."/>
            <person name="Poliakov A."/>
            <person name="Schmutz J."/>
            <person name="Spannagl M."/>
            <person name="Tang H."/>
            <person name="Wang X."/>
            <person name="Wicker T."/>
            <person name="Bharti A.K."/>
            <person name="Chapman J."/>
            <person name="Feltus F.A."/>
            <person name="Gowik U."/>
            <person name="Grigoriev I.V."/>
            <person name="Lyons E."/>
            <person name="Maher C.A."/>
            <person name="Martis M."/>
            <person name="Narechania A."/>
            <person name="Otillar R.P."/>
            <person name="Penning B.W."/>
            <person name="Salamov A.A."/>
            <person name="Wang Y."/>
            <person name="Zhang L."/>
            <person name="Carpita N.C."/>
            <person name="Freeling M."/>
            <person name="Gingle A.R."/>
            <person name="Hash C.T."/>
            <person name="Keller B."/>
            <person name="Klein P."/>
            <person name="Kresovich S."/>
            <person name="McCann M.C."/>
            <person name="Ming R."/>
            <person name="Peterson D.G."/>
            <person name="Mehboob-ur-Rahman"/>
            <person name="Ware D."/>
            <person name="Westhoff P."/>
            <person name="Mayer K.F."/>
            <person name="Messing J."/>
            <person name="Rokhsar D.S."/>
        </authorList>
    </citation>
    <scope>NUCLEOTIDE SEQUENCE [LARGE SCALE GENOMIC DNA]</scope>
    <source>
        <strain evidence="3">cv. BTx623</strain>
    </source>
</reference>
<sequence length="83" mass="8924">MPPGAPPQAPSCPGTCWAWRTRAVPPMPGSARRRGSPRGAGTGGGATGRRRAPSPPQNLWLTRTEEVAPVAWRRSTGRRRRLS</sequence>
<keyword evidence="3" id="KW-1185">Reference proteome</keyword>
<dbReference type="EMBL" id="CM000765">
    <property type="protein sequence ID" value="KXG26911.1"/>
    <property type="molecule type" value="Genomic_DNA"/>
</dbReference>
<evidence type="ECO:0000313" key="3">
    <source>
        <dbReference type="Proteomes" id="UP000000768"/>
    </source>
</evidence>
<dbReference type="Gramene" id="KXG26911">
    <property type="protein sequence ID" value="KXG26911"/>
    <property type="gene ID" value="SORBI_3006G180500"/>
</dbReference>
<evidence type="ECO:0000313" key="2">
    <source>
        <dbReference type="EMBL" id="KXG26911.1"/>
    </source>
</evidence>
<reference evidence="3" key="2">
    <citation type="journal article" date="2018" name="Plant J.">
        <title>The Sorghum bicolor reference genome: improved assembly, gene annotations, a transcriptome atlas, and signatures of genome organization.</title>
        <authorList>
            <person name="McCormick R.F."/>
            <person name="Truong S.K."/>
            <person name="Sreedasyam A."/>
            <person name="Jenkins J."/>
            <person name="Shu S."/>
            <person name="Sims D."/>
            <person name="Kennedy M."/>
            <person name="Amirebrahimi M."/>
            <person name="Weers B.D."/>
            <person name="McKinley B."/>
            <person name="Mattison A."/>
            <person name="Morishige D.T."/>
            <person name="Grimwood J."/>
            <person name="Schmutz J."/>
            <person name="Mullet J.E."/>
        </authorList>
    </citation>
    <scope>NUCLEOTIDE SEQUENCE [LARGE SCALE GENOMIC DNA]</scope>
    <source>
        <strain evidence="3">cv. BTx623</strain>
    </source>
</reference>
<dbReference type="InParanoid" id="A0A1B6PML4"/>
<proteinExistence type="predicted"/>
<protein>
    <submittedName>
        <fullName evidence="2">Uncharacterized protein</fullName>
    </submittedName>
</protein>
<gene>
    <name evidence="2" type="ORF">SORBI_3006G180500</name>
</gene>
<dbReference type="Proteomes" id="UP000000768">
    <property type="component" value="Chromosome 6"/>
</dbReference>
<evidence type="ECO:0000256" key="1">
    <source>
        <dbReference type="SAM" id="MobiDB-lite"/>
    </source>
</evidence>
<dbReference type="AlphaFoldDB" id="A0A1B6PML4"/>
<feature type="region of interest" description="Disordered" evidence="1">
    <location>
        <begin position="21"/>
        <end position="83"/>
    </location>
</feature>
<accession>A0A1B6PML4</accession>
<name>A0A1B6PML4_SORBI</name>